<comment type="cofactor">
    <cofactor evidence="1 9">
        <name>pyridoxal 5'-phosphate</name>
        <dbReference type="ChEBI" id="CHEBI:597326"/>
    </cofactor>
</comment>
<evidence type="ECO:0000313" key="10">
    <source>
        <dbReference type="EMBL" id="GLS82674.1"/>
    </source>
</evidence>
<dbReference type="PROSITE" id="PS00600">
    <property type="entry name" value="AA_TRANSFER_CLASS_3"/>
    <property type="match status" value="1"/>
</dbReference>
<keyword evidence="11" id="KW-1185">Reference proteome</keyword>
<feature type="binding site" evidence="9">
    <location>
        <position position="307"/>
    </location>
    <ligand>
        <name>substrate</name>
    </ligand>
</feature>
<dbReference type="GO" id="GO:0030170">
    <property type="term" value="F:pyridoxal phosphate binding"/>
    <property type="evidence" value="ECO:0007669"/>
    <property type="project" value="UniProtKB-UniRule"/>
</dbReference>
<dbReference type="CDD" id="cd00610">
    <property type="entry name" value="OAT_like"/>
    <property type="match status" value="1"/>
</dbReference>
<evidence type="ECO:0000256" key="1">
    <source>
        <dbReference type="ARBA" id="ARBA00001933"/>
    </source>
</evidence>
<dbReference type="EC" id="2.6.1.62" evidence="9"/>
<evidence type="ECO:0000256" key="6">
    <source>
        <dbReference type="ARBA" id="ARBA00022756"/>
    </source>
</evidence>
<organism evidence="10 11">
    <name type="scientific">Paraferrimonas haliotis</name>
    <dbReference type="NCBI Taxonomy" id="2013866"/>
    <lineage>
        <taxon>Bacteria</taxon>
        <taxon>Pseudomonadati</taxon>
        <taxon>Pseudomonadota</taxon>
        <taxon>Gammaproteobacteria</taxon>
        <taxon>Alteromonadales</taxon>
        <taxon>Ferrimonadaceae</taxon>
        <taxon>Paraferrimonas</taxon>
    </lineage>
</organism>
<dbReference type="NCBIfam" id="NF004624">
    <property type="entry name" value="PRK05964.1"/>
    <property type="match status" value="1"/>
</dbReference>
<dbReference type="PANTHER" id="PTHR42684">
    <property type="entry name" value="ADENOSYLMETHIONINE-8-AMINO-7-OXONONANOATE AMINOTRANSFERASE"/>
    <property type="match status" value="1"/>
</dbReference>
<dbReference type="AlphaFoldDB" id="A0AA37TTC8"/>
<dbReference type="PANTHER" id="PTHR42684:SF17">
    <property type="entry name" value="ADENOSYLMETHIONINE-8-AMINO-7-OXONONANOATE AMINOTRANSFERASE"/>
    <property type="match status" value="1"/>
</dbReference>
<dbReference type="RefSeq" id="WP_095500450.1">
    <property type="nucleotide sequence ID" value="NZ_BSPO01000002.1"/>
</dbReference>
<feature type="binding site" evidence="9">
    <location>
        <position position="245"/>
    </location>
    <ligand>
        <name>pyridoxal 5'-phosphate</name>
        <dbReference type="ChEBI" id="CHEBI:597326"/>
    </ligand>
</feature>
<comment type="subcellular location">
    <subcellularLocation>
        <location evidence="9">Cytoplasm</location>
    </subcellularLocation>
</comment>
<dbReference type="EMBL" id="BSPO01000002">
    <property type="protein sequence ID" value="GLS82674.1"/>
    <property type="molecule type" value="Genomic_DNA"/>
</dbReference>
<dbReference type="GO" id="GO:0004015">
    <property type="term" value="F:adenosylmethionine-8-amino-7-oxononanoate transaminase activity"/>
    <property type="evidence" value="ECO:0007669"/>
    <property type="project" value="UniProtKB-UniRule"/>
</dbReference>
<dbReference type="InterPro" id="IPR005815">
    <property type="entry name" value="BioA"/>
</dbReference>
<evidence type="ECO:0000256" key="9">
    <source>
        <dbReference type="HAMAP-Rule" id="MF_00834"/>
    </source>
</evidence>
<evidence type="ECO:0000256" key="8">
    <source>
        <dbReference type="ARBA" id="ARBA00048449"/>
    </source>
</evidence>
<comment type="similarity">
    <text evidence="9">Belongs to the class-III pyridoxal-phosphate-dependent aminotransferase family. BioA subfamily.</text>
</comment>
<dbReference type="InterPro" id="IPR005814">
    <property type="entry name" value="Aminotrans_3"/>
</dbReference>
<dbReference type="HAMAP" id="MF_00834">
    <property type="entry name" value="BioA"/>
    <property type="match status" value="1"/>
</dbReference>
<comment type="subunit">
    <text evidence="9">Homodimer.</text>
</comment>
<dbReference type="NCBIfam" id="TIGR00508">
    <property type="entry name" value="bioA"/>
    <property type="match status" value="1"/>
</dbReference>
<dbReference type="Gene3D" id="3.90.1150.10">
    <property type="entry name" value="Aspartate Aminotransferase, domain 1"/>
    <property type="match status" value="1"/>
</dbReference>
<evidence type="ECO:0000256" key="5">
    <source>
        <dbReference type="ARBA" id="ARBA00022691"/>
    </source>
</evidence>
<feature type="binding site" evidence="9">
    <location>
        <begin position="111"/>
        <end position="112"/>
    </location>
    <ligand>
        <name>pyridoxal 5'-phosphate</name>
        <dbReference type="ChEBI" id="CHEBI:597326"/>
    </ligand>
</feature>
<dbReference type="InterPro" id="IPR015421">
    <property type="entry name" value="PyrdxlP-dep_Trfase_major"/>
</dbReference>
<dbReference type="GO" id="GO:0005737">
    <property type="term" value="C:cytoplasm"/>
    <property type="evidence" value="ECO:0007669"/>
    <property type="project" value="UniProtKB-SubCell"/>
</dbReference>
<feature type="binding site" evidence="9">
    <location>
        <position position="144"/>
    </location>
    <ligand>
        <name>substrate</name>
    </ligand>
</feature>
<keyword evidence="5 9" id="KW-0949">S-adenosyl-L-methionine</keyword>
<dbReference type="InterPro" id="IPR049704">
    <property type="entry name" value="Aminotrans_3_PPA_site"/>
</dbReference>
<proteinExistence type="inferred from homology"/>
<feature type="binding site" evidence="9">
    <location>
        <position position="51"/>
    </location>
    <ligand>
        <name>substrate</name>
    </ligand>
</feature>
<keyword evidence="6 9" id="KW-0093">Biotin biosynthesis</keyword>
<gene>
    <name evidence="9 10" type="primary">bioA</name>
    <name evidence="10" type="ORF">GCM10007894_06510</name>
</gene>
<evidence type="ECO:0000256" key="3">
    <source>
        <dbReference type="ARBA" id="ARBA00022576"/>
    </source>
</evidence>
<keyword evidence="9" id="KW-0963">Cytoplasm</keyword>
<feature type="binding site" evidence="9">
    <location>
        <position position="274"/>
    </location>
    <ligand>
        <name>substrate</name>
    </ligand>
</feature>
<keyword evidence="7 9" id="KW-0663">Pyridoxal phosphate</keyword>
<comment type="function">
    <text evidence="9">Catalyzes the transfer of the alpha-amino group from S-adenosyl-L-methionine (SAM) to 7-keto-8-aminopelargonic acid (KAPA) to form 7,8-diaminopelargonic acid (DAPA). It is the only aminotransferase known to utilize SAM as an amino donor.</text>
</comment>
<dbReference type="GO" id="GO:0009102">
    <property type="term" value="P:biotin biosynthetic process"/>
    <property type="evidence" value="ECO:0007669"/>
    <property type="project" value="UniProtKB-UniRule"/>
</dbReference>
<evidence type="ECO:0000256" key="4">
    <source>
        <dbReference type="ARBA" id="ARBA00022679"/>
    </source>
</evidence>
<comment type="catalytic activity">
    <reaction evidence="8 9">
        <text>(8S)-8-amino-7-oxononanoate + S-adenosyl-L-methionine = S-adenosyl-4-methylsulfanyl-2-oxobutanoate + (7R,8S)-7,8-diammoniononanoate</text>
        <dbReference type="Rhea" id="RHEA:16861"/>
        <dbReference type="ChEBI" id="CHEBI:16490"/>
        <dbReference type="ChEBI" id="CHEBI:59789"/>
        <dbReference type="ChEBI" id="CHEBI:149468"/>
        <dbReference type="ChEBI" id="CHEBI:149469"/>
        <dbReference type="EC" id="2.6.1.62"/>
    </reaction>
</comment>
<comment type="pathway">
    <text evidence="2 9">Cofactor biosynthesis; biotin biosynthesis; 7,8-diaminononanoate from 8-amino-7-oxononanoate (SAM route): step 1/1.</text>
</comment>
<dbReference type="SUPFAM" id="SSF53383">
    <property type="entry name" value="PLP-dependent transferases"/>
    <property type="match status" value="1"/>
</dbReference>
<name>A0AA37TTC8_9GAMM</name>
<dbReference type="InterPro" id="IPR015424">
    <property type="entry name" value="PyrdxlP-dep_Trfase"/>
</dbReference>
<evidence type="ECO:0000256" key="7">
    <source>
        <dbReference type="ARBA" id="ARBA00022898"/>
    </source>
</evidence>
<evidence type="ECO:0000313" key="11">
    <source>
        <dbReference type="Proteomes" id="UP001157439"/>
    </source>
</evidence>
<dbReference type="Gene3D" id="3.40.640.10">
    <property type="entry name" value="Type I PLP-dependent aspartate aminotransferase-like (Major domain)"/>
    <property type="match status" value="1"/>
</dbReference>
<evidence type="ECO:0000256" key="2">
    <source>
        <dbReference type="ARBA" id="ARBA00005063"/>
    </source>
</evidence>
<feature type="modified residue" description="N6-(pyridoxal phosphate)lysine" evidence="9">
    <location>
        <position position="274"/>
    </location>
</feature>
<accession>A0AA37TTC8</accession>
<dbReference type="FunFam" id="3.40.640.10:FF:000041">
    <property type="entry name" value="Adenosylmethionine-8-amino-7-oxononanoate aminotransferase"/>
    <property type="match status" value="1"/>
</dbReference>
<dbReference type="Proteomes" id="UP001157439">
    <property type="component" value="Unassembled WGS sequence"/>
</dbReference>
<feature type="site" description="Participates in the substrate recognition with KAPA and in a stacking interaction with the adenine ring of SAM" evidence="9">
    <location>
        <position position="16"/>
    </location>
</feature>
<dbReference type="NCBIfam" id="NF005940">
    <property type="entry name" value="PRK07986.1"/>
    <property type="match status" value="1"/>
</dbReference>
<reference evidence="10 11" key="1">
    <citation type="journal article" date="2014" name="Int. J. Syst. Evol. Microbiol.">
        <title>Complete genome sequence of Corynebacterium casei LMG S-19264T (=DSM 44701T), isolated from a smear-ripened cheese.</title>
        <authorList>
            <consortium name="US DOE Joint Genome Institute (JGI-PGF)"/>
            <person name="Walter F."/>
            <person name="Albersmeier A."/>
            <person name="Kalinowski J."/>
            <person name="Ruckert C."/>
        </authorList>
    </citation>
    <scope>NUCLEOTIDE SEQUENCE [LARGE SCALE GENOMIC DNA]</scope>
    <source>
        <strain evidence="10 11">NBRC 112785</strain>
    </source>
</reference>
<sequence>MNIDLEFDRNHIWHPYTSTTDPLPCFPVVAAEGVHIKLEDGTTLIDGMSSWWSVLHGYNHPELNTALQQQLDKVAHVMFGGLTHQPAVDLCKTLVNLTPPNLTKVFLSDSGSVAVEVAMKMAIQYWHGKQRPHKQRFLSLERGYHGDTIGAMSVCDPITGMHSLFSDTLSQQFFAKAPQSPYGQPLLEGDLDSFESLIKQHHDELAAVILEPIVQGAGGMRFYSADYLTGVERLCRQYQVLLICDEIATGLGRTGTWFGLDHANITPDIITLGKTLTGGYITLAATLCSDDIATGICDSKAGVFMHGPTYMGNPLACAVANKSLEILQRNEWQDQVRAIESQLNRELFEAQQLPSVKEVRVLGSIGVIELHKPVDMAKLQQFFVEQGVWIRPFGRQIYIMPPYVIDSESLSKLTRAMISAAKMS</sequence>
<dbReference type="Pfam" id="PF00202">
    <property type="entry name" value="Aminotran_3"/>
    <property type="match status" value="1"/>
</dbReference>
<dbReference type="InterPro" id="IPR015422">
    <property type="entry name" value="PyrdxlP-dep_Trfase_small"/>
</dbReference>
<feature type="binding site" evidence="9">
    <location>
        <position position="391"/>
    </location>
    <ligand>
        <name>substrate</name>
    </ligand>
</feature>
<keyword evidence="4 9" id="KW-0808">Transferase</keyword>
<protein>
    <recommendedName>
        <fullName evidence="9">Adenosylmethionine-8-amino-7-oxononanoate aminotransferase</fullName>
        <ecNumber evidence="9">2.6.1.62</ecNumber>
    </recommendedName>
    <alternativeName>
        <fullName evidence="9">7,8-diamino-pelargonic acid aminotransferase</fullName>
        <shortName evidence="9">DAPA AT</shortName>
        <shortName evidence="9">DAPA aminotransferase</shortName>
    </alternativeName>
    <alternativeName>
        <fullName evidence="9">7,8-diaminononanoate synthase</fullName>
        <shortName evidence="9">DANS</shortName>
    </alternativeName>
    <alternativeName>
        <fullName evidence="9">Diaminopelargonic acid synthase</fullName>
    </alternativeName>
</protein>
<keyword evidence="3 9" id="KW-0032">Aminotransferase</keyword>
<feature type="binding site" evidence="9">
    <location>
        <begin position="308"/>
        <end position="309"/>
    </location>
    <ligand>
        <name>pyridoxal 5'-phosphate</name>
        <dbReference type="ChEBI" id="CHEBI:597326"/>
    </ligand>
</feature>
<comment type="caution">
    <text evidence="10">The sequence shown here is derived from an EMBL/GenBank/DDBJ whole genome shotgun (WGS) entry which is preliminary data.</text>
</comment>